<evidence type="ECO:0000313" key="3">
    <source>
        <dbReference type="Proteomes" id="UP000182284"/>
    </source>
</evidence>
<feature type="chain" id="PRO_5010245224" description="Transferrin-binding protein B C-lobe/N-lobe beta barrel domain-containing protein" evidence="1">
    <location>
        <begin position="18"/>
        <end position="189"/>
    </location>
</feature>
<gene>
    <name evidence="2" type="ORF">SAMN04488117_11576</name>
</gene>
<dbReference type="Proteomes" id="UP000182284">
    <property type="component" value="Unassembled WGS sequence"/>
</dbReference>
<dbReference type="RefSeq" id="WP_074646708.1">
    <property type="nucleotide sequence ID" value="NZ_FNBL01000015.1"/>
</dbReference>
<evidence type="ECO:0008006" key="4">
    <source>
        <dbReference type="Google" id="ProtNLM"/>
    </source>
</evidence>
<name>A0A1G7SXH5_9RHOB</name>
<sequence>MKLFTLAALSAASLSLAACGGSAVDGDMSDTDLPTKYDNLEGLVAGAEAGNLDPASEAMMAGTATLSGALAVTDLGDSGELEAIGDLSLTANFTGGTVTGTADNFAIYDVHTQDVEVEMTGSLSVDGTISGTGMTADAAGTLNDGEDHMVDLTMAGTFYEYEGELAVYGDIEGTIDDEYAEGGYAAIAD</sequence>
<dbReference type="EMBL" id="FNBL01000015">
    <property type="protein sequence ID" value="SDG27658.1"/>
    <property type="molecule type" value="Genomic_DNA"/>
</dbReference>
<dbReference type="Gene3D" id="2.40.160.90">
    <property type="match status" value="1"/>
</dbReference>
<dbReference type="OrthoDB" id="7868328at2"/>
<proteinExistence type="predicted"/>
<accession>A0A1G7SXH5</accession>
<dbReference type="AlphaFoldDB" id="A0A1G7SXH5"/>
<evidence type="ECO:0000313" key="2">
    <source>
        <dbReference type="EMBL" id="SDG27658.1"/>
    </source>
</evidence>
<dbReference type="PROSITE" id="PS51257">
    <property type="entry name" value="PROKAR_LIPOPROTEIN"/>
    <property type="match status" value="1"/>
</dbReference>
<feature type="signal peptide" evidence="1">
    <location>
        <begin position="1"/>
        <end position="17"/>
    </location>
</feature>
<reference evidence="2 3" key="1">
    <citation type="submission" date="2016-10" db="EMBL/GenBank/DDBJ databases">
        <authorList>
            <person name="de Groot N.N."/>
        </authorList>
    </citation>
    <scope>NUCLEOTIDE SEQUENCE [LARGE SCALE GENOMIC DNA]</scope>
    <source>
        <strain evidence="2 3">DSM 27375</strain>
    </source>
</reference>
<evidence type="ECO:0000256" key="1">
    <source>
        <dbReference type="SAM" id="SignalP"/>
    </source>
</evidence>
<protein>
    <recommendedName>
        <fullName evidence="4">Transferrin-binding protein B C-lobe/N-lobe beta barrel domain-containing protein</fullName>
    </recommendedName>
</protein>
<keyword evidence="1" id="KW-0732">Signal</keyword>
<organism evidence="2 3">
    <name type="scientific">Celeribacter baekdonensis</name>
    <dbReference type="NCBI Taxonomy" id="875171"/>
    <lineage>
        <taxon>Bacteria</taxon>
        <taxon>Pseudomonadati</taxon>
        <taxon>Pseudomonadota</taxon>
        <taxon>Alphaproteobacteria</taxon>
        <taxon>Rhodobacterales</taxon>
        <taxon>Roseobacteraceae</taxon>
        <taxon>Celeribacter</taxon>
    </lineage>
</organism>